<keyword evidence="3" id="KW-1185">Reference proteome</keyword>
<evidence type="ECO:0000256" key="1">
    <source>
        <dbReference type="SAM" id="SignalP"/>
    </source>
</evidence>
<accession>A0ABQ9V9I6</accession>
<dbReference type="EMBL" id="JASSZA010000007">
    <property type="protein sequence ID" value="KAK2105867.1"/>
    <property type="molecule type" value="Genomic_DNA"/>
</dbReference>
<reference evidence="2 3" key="1">
    <citation type="submission" date="2023-05" db="EMBL/GenBank/DDBJ databases">
        <title>B98-5 Cell Line De Novo Hybrid Assembly: An Optical Mapping Approach.</title>
        <authorList>
            <person name="Kananen K."/>
            <person name="Auerbach J.A."/>
            <person name="Kautto E."/>
            <person name="Blachly J.S."/>
        </authorList>
    </citation>
    <scope>NUCLEOTIDE SEQUENCE [LARGE SCALE GENOMIC DNA]</scope>
    <source>
        <strain evidence="2">B95-8</strain>
        <tissue evidence="2">Cell line</tissue>
    </source>
</reference>
<keyword evidence="1" id="KW-0732">Signal</keyword>
<name>A0ABQ9V9I6_SAGOE</name>
<gene>
    <name evidence="2" type="ORF">P7K49_015381</name>
</gene>
<sequence>MCSTMRALVPLLSLFLLGGQAQHGSDWTYSGPRIGAHEEDGSFWLMQEVRQTFASCRVFPSSAAQGPFLQGGRDAR</sequence>
<dbReference type="Proteomes" id="UP001266305">
    <property type="component" value="Unassembled WGS sequence"/>
</dbReference>
<protein>
    <submittedName>
        <fullName evidence="2">Uncharacterized protein</fullName>
    </submittedName>
</protein>
<feature type="chain" id="PRO_5047362888" evidence="1">
    <location>
        <begin position="22"/>
        <end position="76"/>
    </location>
</feature>
<evidence type="ECO:0000313" key="2">
    <source>
        <dbReference type="EMBL" id="KAK2105867.1"/>
    </source>
</evidence>
<comment type="caution">
    <text evidence="2">The sequence shown here is derived from an EMBL/GenBank/DDBJ whole genome shotgun (WGS) entry which is preliminary data.</text>
</comment>
<feature type="signal peptide" evidence="1">
    <location>
        <begin position="1"/>
        <end position="21"/>
    </location>
</feature>
<evidence type="ECO:0000313" key="3">
    <source>
        <dbReference type="Proteomes" id="UP001266305"/>
    </source>
</evidence>
<proteinExistence type="predicted"/>
<organism evidence="2 3">
    <name type="scientific">Saguinus oedipus</name>
    <name type="common">Cotton-top tamarin</name>
    <name type="synonym">Oedipomidas oedipus</name>
    <dbReference type="NCBI Taxonomy" id="9490"/>
    <lineage>
        <taxon>Eukaryota</taxon>
        <taxon>Metazoa</taxon>
        <taxon>Chordata</taxon>
        <taxon>Craniata</taxon>
        <taxon>Vertebrata</taxon>
        <taxon>Euteleostomi</taxon>
        <taxon>Mammalia</taxon>
        <taxon>Eutheria</taxon>
        <taxon>Euarchontoglires</taxon>
        <taxon>Primates</taxon>
        <taxon>Haplorrhini</taxon>
        <taxon>Platyrrhini</taxon>
        <taxon>Cebidae</taxon>
        <taxon>Callitrichinae</taxon>
        <taxon>Saguinus</taxon>
    </lineage>
</organism>